<dbReference type="Pfam" id="PF04892">
    <property type="entry name" value="VanZ"/>
    <property type="match status" value="1"/>
</dbReference>
<comment type="caution">
    <text evidence="4">The sequence shown here is derived from an EMBL/GenBank/DDBJ whole genome shotgun (WGS) entry which is preliminary data.</text>
</comment>
<name>A0A5B0EGV4_9MICC</name>
<organism evidence="4 5">
    <name type="scientific">Paeniglutamicibacter gangotriensis</name>
    <dbReference type="NCBI Taxonomy" id="254787"/>
    <lineage>
        <taxon>Bacteria</taxon>
        <taxon>Bacillati</taxon>
        <taxon>Actinomycetota</taxon>
        <taxon>Actinomycetes</taxon>
        <taxon>Micrococcales</taxon>
        <taxon>Micrococcaceae</taxon>
        <taxon>Paeniglutamicibacter</taxon>
    </lineage>
</organism>
<feature type="transmembrane region" description="Helical" evidence="2">
    <location>
        <begin position="84"/>
        <end position="101"/>
    </location>
</feature>
<feature type="transmembrane region" description="Helical" evidence="2">
    <location>
        <begin position="29"/>
        <end position="49"/>
    </location>
</feature>
<protein>
    <submittedName>
        <fullName evidence="4">VanZ family protein</fullName>
    </submittedName>
</protein>
<dbReference type="InterPro" id="IPR053150">
    <property type="entry name" value="Teicoplanin_resist-assoc"/>
</dbReference>
<dbReference type="OrthoDB" id="3787741at2"/>
<keyword evidence="2" id="KW-0472">Membrane</keyword>
<evidence type="ECO:0000256" key="2">
    <source>
        <dbReference type="SAM" id="Phobius"/>
    </source>
</evidence>
<dbReference type="EMBL" id="VOBL01000005">
    <property type="protein sequence ID" value="KAA0977926.1"/>
    <property type="molecule type" value="Genomic_DNA"/>
</dbReference>
<evidence type="ECO:0000256" key="1">
    <source>
        <dbReference type="SAM" id="MobiDB-lite"/>
    </source>
</evidence>
<evidence type="ECO:0000313" key="4">
    <source>
        <dbReference type="EMBL" id="KAA0977926.1"/>
    </source>
</evidence>
<reference evidence="4 5" key="1">
    <citation type="submission" date="2019-07" db="EMBL/GenBank/DDBJ databases">
        <title>Analysis of the biochemical properties, biological activity and biotechnological potential of siderophores and biosurfactants produced by Antarctic psychrotolerant bacteria.</title>
        <authorList>
            <person name="Styczynski M."/>
            <person name="Krucon T."/>
            <person name="Decewicz P."/>
            <person name="Dziewit L."/>
        </authorList>
    </citation>
    <scope>NUCLEOTIDE SEQUENCE [LARGE SCALE GENOMIC DNA]</scope>
    <source>
        <strain evidence="4 5">ANT_H27</strain>
    </source>
</reference>
<feature type="region of interest" description="Disordered" evidence="1">
    <location>
        <begin position="162"/>
        <end position="187"/>
    </location>
</feature>
<evidence type="ECO:0000259" key="3">
    <source>
        <dbReference type="Pfam" id="PF04892"/>
    </source>
</evidence>
<dbReference type="Proteomes" id="UP000323856">
    <property type="component" value="Unassembled WGS sequence"/>
</dbReference>
<feature type="region of interest" description="Disordered" evidence="1">
    <location>
        <begin position="1"/>
        <end position="20"/>
    </location>
</feature>
<keyword evidence="2" id="KW-1133">Transmembrane helix</keyword>
<sequence>MTMAPRHSFSAAPQLGSPPRLSEMSKPHLRFTVIIAVAYLLALAMIAFWPTPVDRPVSGRLCNVIGWLHAHGMPSFIGYDNIEFGANILLFTPFGYIAAAWTGKWWHALSTGFAASCIIELGQALILPNRVASLLDILANTMGAVLGALILTLVNATHRRHQRLSGSGIRPGTGAQPDRESTVHTHSSSVRALRGHRCRDIAPQVCSMDQRDDDRH</sequence>
<dbReference type="InterPro" id="IPR006976">
    <property type="entry name" value="VanZ-like"/>
</dbReference>
<evidence type="ECO:0000313" key="5">
    <source>
        <dbReference type="Proteomes" id="UP000323856"/>
    </source>
</evidence>
<accession>A0A5B0EGV4</accession>
<feature type="transmembrane region" description="Helical" evidence="2">
    <location>
        <begin position="132"/>
        <end position="154"/>
    </location>
</feature>
<feature type="transmembrane region" description="Helical" evidence="2">
    <location>
        <begin position="108"/>
        <end position="126"/>
    </location>
</feature>
<dbReference type="AlphaFoldDB" id="A0A5B0EGV4"/>
<proteinExistence type="predicted"/>
<gene>
    <name evidence="4" type="ORF">FQ154_06625</name>
</gene>
<keyword evidence="2" id="KW-0812">Transmembrane</keyword>
<dbReference type="PANTHER" id="PTHR36834:SF1">
    <property type="entry name" value="INTEGRAL MEMBRANE PROTEIN"/>
    <property type="match status" value="1"/>
</dbReference>
<dbReference type="PANTHER" id="PTHR36834">
    <property type="entry name" value="MEMBRANE PROTEIN-RELATED"/>
    <property type="match status" value="1"/>
</dbReference>
<feature type="domain" description="VanZ-like" evidence="3">
    <location>
        <begin position="37"/>
        <end position="154"/>
    </location>
</feature>